<sequence length="71" mass="8148">MQITLSKEVENLINTFSAQHNISQAQMVERAIYRFLEDVRDLEIAKEAYEEFLQSGGQTTPAKQLFDELGL</sequence>
<proteinExistence type="predicted"/>
<organism evidence="1 2">
    <name type="scientific">Helicobacter brantae</name>
    <dbReference type="NCBI Taxonomy" id="375927"/>
    <lineage>
        <taxon>Bacteria</taxon>
        <taxon>Pseudomonadati</taxon>
        <taxon>Campylobacterota</taxon>
        <taxon>Epsilonproteobacteria</taxon>
        <taxon>Campylobacterales</taxon>
        <taxon>Helicobacteraceae</taxon>
        <taxon>Helicobacter</taxon>
    </lineage>
</organism>
<comment type="caution">
    <text evidence="1">The sequence shown here is derived from an EMBL/GenBank/DDBJ whole genome shotgun (WGS) entry which is preliminary data.</text>
</comment>
<gene>
    <name evidence="1" type="ORF">CQA58_00705</name>
</gene>
<dbReference type="Proteomes" id="UP000257045">
    <property type="component" value="Unassembled WGS sequence"/>
</dbReference>
<evidence type="ECO:0000313" key="2">
    <source>
        <dbReference type="Proteomes" id="UP000257045"/>
    </source>
</evidence>
<protein>
    <recommendedName>
        <fullName evidence="3">CopG family transcriptional regulator</fullName>
    </recommendedName>
</protein>
<dbReference type="AlphaFoldDB" id="A0A3D8J3V2"/>
<dbReference type="InterPro" id="IPR046257">
    <property type="entry name" value="DUF6290"/>
</dbReference>
<keyword evidence="2" id="KW-1185">Reference proteome</keyword>
<name>A0A3D8J3V2_9HELI</name>
<dbReference type="RefSeq" id="WP_115568788.1">
    <property type="nucleotide sequence ID" value="NZ_NXLV01000001.1"/>
</dbReference>
<evidence type="ECO:0000313" key="1">
    <source>
        <dbReference type="EMBL" id="RDU72158.1"/>
    </source>
</evidence>
<dbReference type="Pfam" id="PF19807">
    <property type="entry name" value="DUF6290"/>
    <property type="match status" value="1"/>
</dbReference>
<reference evidence="1 2" key="1">
    <citation type="submission" date="2018-04" db="EMBL/GenBank/DDBJ databases">
        <title>Novel Campyloabacter and Helicobacter Species and Strains.</title>
        <authorList>
            <person name="Mannion A.J."/>
            <person name="Shen Z."/>
            <person name="Fox J.G."/>
        </authorList>
    </citation>
    <scope>NUCLEOTIDE SEQUENCE [LARGE SCALE GENOMIC DNA]</scope>
    <source>
        <strain evidence="1 2">MIT 04-9366</strain>
    </source>
</reference>
<dbReference type="EMBL" id="NXLV01000001">
    <property type="protein sequence ID" value="RDU72158.1"/>
    <property type="molecule type" value="Genomic_DNA"/>
</dbReference>
<accession>A0A3D8J3V2</accession>
<dbReference type="OrthoDB" id="5328654at2"/>
<evidence type="ECO:0008006" key="3">
    <source>
        <dbReference type="Google" id="ProtNLM"/>
    </source>
</evidence>